<keyword evidence="3" id="KW-1185">Reference proteome</keyword>
<evidence type="ECO:0000256" key="1">
    <source>
        <dbReference type="SAM" id="Phobius"/>
    </source>
</evidence>
<keyword evidence="1" id="KW-0812">Transmembrane</keyword>
<protein>
    <recommendedName>
        <fullName evidence="4">DUF1682 domain-containing protein</fullName>
    </recommendedName>
</protein>
<keyword evidence="1" id="KW-1133">Transmembrane helix</keyword>
<dbReference type="RefSeq" id="WP_113951756.1">
    <property type="nucleotide sequence ID" value="NZ_QNQU01000033.1"/>
</dbReference>
<evidence type="ECO:0000313" key="3">
    <source>
        <dbReference type="Proteomes" id="UP000252081"/>
    </source>
</evidence>
<sequence>MMNRNFNRRKKFIFFLPVALLIAAVLGYVVMFLWNWILPEVAHAGKLTYWQALGLLVLCRLLFGNFKKGGHGGHEGFRERAKTMRAKWETMNDEERVKFKEEYKRRCGGWGHHRNKE</sequence>
<name>A0A366KN02_9SPHI</name>
<feature type="transmembrane region" description="Helical" evidence="1">
    <location>
        <begin position="49"/>
        <end position="66"/>
    </location>
</feature>
<feature type="transmembrane region" description="Helical" evidence="1">
    <location>
        <begin position="12"/>
        <end position="37"/>
    </location>
</feature>
<keyword evidence="1" id="KW-0472">Membrane</keyword>
<evidence type="ECO:0008006" key="4">
    <source>
        <dbReference type="Google" id="ProtNLM"/>
    </source>
</evidence>
<dbReference type="Proteomes" id="UP000252081">
    <property type="component" value="Unassembled WGS sequence"/>
</dbReference>
<proteinExistence type="predicted"/>
<accession>A0A366KN02</accession>
<dbReference type="OrthoDB" id="1099872at2"/>
<organism evidence="2 3">
    <name type="scientific">Pedobacter miscanthi</name>
    <dbReference type="NCBI Taxonomy" id="2259170"/>
    <lineage>
        <taxon>Bacteria</taxon>
        <taxon>Pseudomonadati</taxon>
        <taxon>Bacteroidota</taxon>
        <taxon>Sphingobacteriia</taxon>
        <taxon>Sphingobacteriales</taxon>
        <taxon>Sphingobacteriaceae</taxon>
        <taxon>Pedobacter</taxon>
    </lineage>
</organism>
<evidence type="ECO:0000313" key="2">
    <source>
        <dbReference type="EMBL" id="RBQ02653.1"/>
    </source>
</evidence>
<dbReference type="AlphaFoldDB" id="A0A366KN02"/>
<gene>
    <name evidence="2" type="ORF">DRW42_25780</name>
</gene>
<reference evidence="2 3" key="1">
    <citation type="submission" date="2018-07" db="EMBL/GenBank/DDBJ databases">
        <title>A draft genome of a endophytic bacteria, a new species of Pedobacter.</title>
        <authorList>
            <person name="Zhang Z.D."/>
            <person name="Chen Z.J."/>
        </authorList>
    </citation>
    <scope>NUCLEOTIDE SEQUENCE [LARGE SCALE GENOMIC DNA]</scope>
    <source>
        <strain evidence="2 3">RS10</strain>
    </source>
</reference>
<comment type="caution">
    <text evidence="2">The sequence shown here is derived from an EMBL/GenBank/DDBJ whole genome shotgun (WGS) entry which is preliminary data.</text>
</comment>
<dbReference type="EMBL" id="QNQU01000033">
    <property type="protein sequence ID" value="RBQ02653.1"/>
    <property type="molecule type" value="Genomic_DNA"/>
</dbReference>